<keyword evidence="3" id="KW-1185">Reference proteome</keyword>
<keyword evidence="1" id="KW-0812">Transmembrane</keyword>
<evidence type="ECO:0000313" key="2">
    <source>
        <dbReference type="EMBL" id="THV25503.1"/>
    </source>
</evidence>
<feature type="transmembrane region" description="Helical" evidence="1">
    <location>
        <begin position="135"/>
        <end position="153"/>
    </location>
</feature>
<feature type="transmembrane region" description="Helical" evidence="1">
    <location>
        <begin position="39"/>
        <end position="59"/>
    </location>
</feature>
<protein>
    <recommendedName>
        <fullName evidence="4">DUF2306 domain-containing protein</fullName>
    </recommendedName>
</protein>
<dbReference type="EMBL" id="STGV01000001">
    <property type="protein sequence ID" value="THV25503.1"/>
    <property type="molecule type" value="Genomic_DNA"/>
</dbReference>
<evidence type="ECO:0000313" key="3">
    <source>
        <dbReference type="Proteomes" id="UP000308828"/>
    </source>
</evidence>
<organism evidence="2 3">
    <name type="scientific">Peteryoungia ipomoeae</name>
    <dbReference type="NCBI Taxonomy" id="1210932"/>
    <lineage>
        <taxon>Bacteria</taxon>
        <taxon>Pseudomonadati</taxon>
        <taxon>Pseudomonadota</taxon>
        <taxon>Alphaproteobacteria</taxon>
        <taxon>Hyphomicrobiales</taxon>
        <taxon>Rhizobiaceae</taxon>
        <taxon>Peteryoungia</taxon>
    </lineage>
</organism>
<gene>
    <name evidence="2" type="ORF">FAA97_04750</name>
</gene>
<dbReference type="Proteomes" id="UP000308828">
    <property type="component" value="Unassembled WGS sequence"/>
</dbReference>
<reference evidence="2 3" key="1">
    <citation type="submission" date="2019-04" db="EMBL/GenBank/DDBJ databases">
        <title>Genome sequence of strain shin9-1.</title>
        <authorList>
            <person name="Gao J."/>
            <person name="Sun J."/>
        </authorList>
    </citation>
    <scope>NUCLEOTIDE SEQUENCE [LARGE SCALE GENOMIC DNA]</scope>
    <source>
        <strain evidence="3">shin9-1</strain>
    </source>
</reference>
<comment type="caution">
    <text evidence="2">The sequence shown here is derived from an EMBL/GenBank/DDBJ whole genome shotgun (WGS) entry which is preliminary data.</text>
</comment>
<dbReference type="AlphaFoldDB" id="A0A4S8P5N1"/>
<dbReference type="RefSeq" id="WP_136597341.1">
    <property type="nucleotide sequence ID" value="NZ_STGV01000001.1"/>
</dbReference>
<keyword evidence="1" id="KW-1133">Transmembrane helix</keyword>
<dbReference type="OrthoDB" id="122197at2"/>
<proteinExistence type="predicted"/>
<name>A0A4S8P5N1_9HYPH</name>
<sequence>MIFAMTPFTLFHVLLSLIGIVAGVVALAGWLRSDLRSRWTAVFLGATVATVVTGFLFPFTVVTPAISVGILTSVLLALALFALYARHLAGHWRDVFMACSIASLYLNVFVLVAQAFLKVPALNDLAPTGSEPPFLVAQVLVLAGFLWLGYLAIRRFRPISI</sequence>
<keyword evidence="1" id="KW-0472">Membrane</keyword>
<evidence type="ECO:0000256" key="1">
    <source>
        <dbReference type="SAM" id="Phobius"/>
    </source>
</evidence>
<feature type="transmembrane region" description="Helical" evidence="1">
    <location>
        <begin position="6"/>
        <end position="27"/>
    </location>
</feature>
<feature type="transmembrane region" description="Helical" evidence="1">
    <location>
        <begin position="95"/>
        <end position="115"/>
    </location>
</feature>
<evidence type="ECO:0008006" key="4">
    <source>
        <dbReference type="Google" id="ProtNLM"/>
    </source>
</evidence>
<accession>A0A4S8P5N1</accession>
<feature type="transmembrane region" description="Helical" evidence="1">
    <location>
        <begin position="65"/>
        <end position="83"/>
    </location>
</feature>